<dbReference type="Proteomes" id="UP000324222">
    <property type="component" value="Unassembled WGS sequence"/>
</dbReference>
<sequence length="72" mass="7705">MAGMCGGVPVPLWIAQINWQKDKKSKEDDHCRGVNHSRTQSASHPPTQSASQPATHPVSQPPTNPASQPASH</sequence>
<reference evidence="2 3" key="1">
    <citation type="submission" date="2019-05" db="EMBL/GenBank/DDBJ databases">
        <title>Another draft genome of Portunus trituberculatus and its Hox gene families provides insights of decapod evolution.</title>
        <authorList>
            <person name="Jeong J.-H."/>
            <person name="Song I."/>
            <person name="Kim S."/>
            <person name="Choi T."/>
            <person name="Kim D."/>
            <person name="Ryu S."/>
            <person name="Kim W."/>
        </authorList>
    </citation>
    <scope>NUCLEOTIDE SEQUENCE [LARGE SCALE GENOMIC DNA]</scope>
    <source>
        <tissue evidence="2">Muscle</tissue>
    </source>
</reference>
<keyword evidence="3" id="KW-1185">Reference proteome</keyword>
<feature type="region of interest" description="Disordered" evidence="1">
    <location>
        <begin position="21"/>
        <end position="72"/>
    </location>
</feature>
<feature type="compositionally biased region" description="Polar residues" evidence="1">
    <location>
        <begin position="36"/>
        <end position="58"/>
    </location>
</feature>
<evidence type="ECO:0000313" key="3">
    <source>
        <dbReference type="Proteomes" id="UP000324222"/>
    </source>
</evidence>
<gene>
    <name evidence="2" type="ORF">E2C01_001433</name>
</gene>
<dbReference type="AlphaFoldDB" id="A0A5B7CHA0"/>
<accession>A0A5B7CHA0</accession>
<protein>
    <submittedName>
        <fullName evidence="2">Uncharacterized protein</fullName>
    </submittedName>
</protein>
<evidence type="ECO:0000256" key="1">
    <source>
        <dbReference type="SAM" id="MobiDB-lite"/>
    </source>
</evidence>
<feature type="compositionally biased region" description="Basic and acidic residues" evidence="1">
    <location>
        <begin position="21"/>
        <end position="32"/>
    </location>
</feature>
<organism evidence="2 3">
    <name type="scientific">Portunus trituberculatus</name>
    <name type="common">Swimming crab</name>
    <name type="synonym">Neptunus trituberculatus</name>
    <dbReference type="NCBI Taxonomy" id="210409"/>
    <lineage>
        <taxon>Eukaryota</taxon>
        <taxon>Metazoa</taxon>
        <taxon>Ecdysozoa</taxon>
        <taxon>Arthropoda</taxon>
        <taxon>Crustacea</taxon>
        <taxon>Multicrustacea</taxon>
        <taxon>Malacostraca</taxon>
        <taxon>Eumalacostraca</taxon>
        <taxon>Eucarida</taxon>
        <taxon>Decapoda</taxon>
        <taxon>Pleocyemata</taxon>
        <taxon>Brachyura</taxon>
        <taxon>Eubrachyura</taxon>
        <taxon>Portunoidea</taxon>
        <taxon>Portunidae</taxon>
        <taxon>Portuninae</taxon>
        <taxon>Portunus</taxon>
    </lineage>
</organism>
<name>A0A5B7CHA0_PORTR</name>
<evidence type="ECO:0000313" key="2">
    <source>
        <dbReference type="EMBL" id="MPC08839.1"/>
    </source>
</evidence>
<dbReference type="EMBL" id="VSRR010000046">
    <property type="protein sequence ID" value="MPC08839.1"/>
    <property type="molecule type" value="Genomic_DNA"/>
</dbReference>
<proteinExistence type="predicted"/>
<comment type="caution">
    <text evidence="2">The sequence shown here is derived from an EMBL/GenBank/DDBJ whole genome shotgun (WGS) entry which is preliminary data.</text>
</comment>